<comment type="caution">
    <text evidence="1">The sequence shown here is derived from an EMBL/GenBank/DDBJ whole genome shotgun (WGS) entry which is preliminary data.</text>
</comment>
<proteinExistence type="predicted"/>
<dbReference type="AlphaFoldDB" id="A0A9D0ZI25"/>
<dbReference type="EMBL" id="DVFW01000025">
    <property type="protein sequence ID" value="HIQ80606.1"/>
    <property type="molecule type" value="Genomic_DNA"/>
</dbReference>
<dbReference type="Proteomes" id="UP000886787">
    <property type="component" value="Unassembled WGS sequence"/>
</dbReference>
<organism evidence="1 2">
    <name type="scientific">Candidatus Scatavimonas merdigallinarum</name>
    <dbReference type="NCBI Taxonomy" id="2840914"/>
    <lineage>
        <taxon>Bacteria</taxon>
        <taxon>Bacillati</taxon>
        <taxon>Bacillota</taxon>
        <taxon>Clostridia</taxon>
        <taxon>Eubacteriales</taxon>
        <taxon>Oscillospiraceae</taxon>
        <taxon>Oscillospiraceae incertae sedis</taxon>
        <taxon>Candidatus Scatavimonas</taxon>
    </lineage>
</organism>
<reference evidence="1" key="1">
    <citation type="submission" date="2020-10" db="EMBL/GenBank/DDBJ databases">
        <authorList>
            <person name="Gilroy R."/>
        </authorList>
    </citation>
    <scope>NUCLEOTIDE SEQUENCE</scope>
    <source>
        <strain evidence="1">ChiSjej1B19-3389</strain>
    </source>
</reference>
<evidence type="ECO:0000313" key="1">
    <source>
        <dbReference type="EMBL" id="HIQ80606.1"/>
    </source>
</evidence>
<sequence length="472" mass="53087">MLEKLSVDFVRKIFAILTNGNAQIKFYTICMQNRNREKATNKPVEFGMKLLGCNILYRLPGVRNIPFGRTIGQHCLTRRYLRLPVEDLASEILENPHAICDVQGSLLLPVLSEESLYRKLEAYFSCPGFAALRKKLQDVHQPIEEIYAEISRRLKRTITCEAELHLAKANWIPNRYIIRFLDIASYHGVGVHLVLNSSYPSSFFAALLKYHGVVWNSLQVSCEAGTNKTKMACQLGLKQFSVVSADFNHCIRPMTKHGGRPIYYRAPVQLMQDALHPRLCSAFKEKYDAICGARVFSGRLRPSFLYELGYLCVGPLENALLSLCRNKFTVCYAHAHSSFARLAARYAQCTCNSAQHFDVAEIQVFHTGITPNGFSGFLEQLRKNNPDAEIQVLPLQAFLAEDTALLAGLFSGADSDMIKGAQDFCRDYTRYTQGEFVPLKDAVNLYCAGKKALKQLLDTTPVSFWGRPAASV</sequence>
<accession>A0A9D0ZI25</accession>
<evidence type="ECO:0000313" key="2">
    <source>
        <dbReference type="Proteomes" id="UP000886787"/>
    </source>
</evidence>
<reference evidence="1" key="2">
    <citation type="journal article" date="2021" name="PeerJ">
        <title>Extensive microbial diversity within the chicken gut microbiome revealed by metagenomics and culture.</title>
        <authorList>
            <person name="Gilroy R."/>
            <person name="Ravi A."/>
            <person name="Getino M."/>
            <person name="Pursley I."/>
            <person name="Horton D.L."/>
            <person name="Alikhan N.F."/>
            <person name="Baker D."/>
            <person name="Gharbi K."/>
            <person name="Hall N."/>
            <person name="Watson M."/>
            <person name="Adriaenssens E.M."/>
            <person name="Foster-Nyarko E."/>
            <person name="Jarju S."/>
            <person name="Secka A."/>
            <person name="Antonio M."/>
            <person name="Oren A."/>
            <person name="Chaudhuri R.R."/>
            <person name="La Ragione R."/>
            <person name="Hildebrand F."/>
            <person name="Pallen M.J."/>
        </authorList>
    </citation>
    <scope>NUCLEOTIDE SEQUENCE</scope>
    <source>
        <strain evidence="1">ChiSjej1B19-3389</strain>
    </source>
</reference>
<name>A0A9D0ZI25_9FIRM</name>
<protein>
    <submittedName>
        <fullName evidence="1">Uncharacterized protein</fullName>
    </submittedName>
</protein>
<gene>
    <name evidence="1" type="ORF">IAD32_04895</name>
</gene>